<dbReference type="PANTHER" id="PTHR33376:SF15">
    <property type="entry name" value="BLL6794 PROTEIN"/>
    <property type="match status" value="1"/>
</dbReference>
<dbReference type="EMBL" id="QRGO01000001">
    <property type="protein sequence ID" value="RDV04672.1"/>
    <property type="molecule type" value="Genomic_DNA"/>
</dbReference>
<dbReference type="OrthoDB" id="7822595at2"/>
<dbReference type="Proteomes" id="UP000263993">
    <property type="component" value="Unassembled WGS sequence"/>
</dbReference>
<dbReference type="RefSeq" id="WP_115516696.1">
    <property type="nucleotide sequence ID" value="NZ_QRGO01000001.1"/>
</dbReference>
<dbReference type="GO" id="GO:0055085">
    <property type="term" value="P:transmembrane transport"/>
    <property type="evidence" value="ECO:0007669"/>
    <property type="project" value="InterPro"/>
</dbReference>
<dbReference type="InterPro" id="IPR038404">
    <property type="entry name" value="TRAP_DctP_sf"/>
</dbReference>
<feature type="chain" id="PRO_5017001811" evidence="2">
    <location>
        <begin position="25"/>
        <end position="342"/>
    </location>
</feature>
<dbReference type="Gene3D" id="3.40.190.170">
    <property type="entry name" value="Bacterial extracellular solute-binding protein, family 7"/>
    <property type="match status" value="1"/>
</dbReference>
<feature type="signal peptide" evidence="2">
    <location>
        <begin position="1"/>
        <end position="24"/>
    </location>
</feature>
<evidence type="ECO:0000256" key="2">
    <source>
        <dbReference type="SAM" id="SignalP"/>
    </source>
</evidence>
<proteinExistence type="predicted"/>
<reference evidence="4" key="1">
    <citation type="submission" date="2018-08" db="EMBL/GenBank/DDBJ databases">
        <authorList>
            <person name="Kim S.-J."/>
            <person name="Jung G.-Y."/>
        </authorList>
    </citation>
    <scope>NUCLEOTIDE SEQUENCE [LARGE SCALE GENOMIC DNA]</scope>
    <source>
        <strain evidence="4">GY_H</strain>
    </source>
</reference>
<name>A0A371BAV3_9BRAD</name>
<protein>
    <submittedName>
        <fullName evidence="3">C4-dicarboxylate ABC transporter substrate-binding protein</fullName>
    </submittedName>
</protein>
<gene>
    <name evidence="3" type="ORF">DXH78_08910</name>
</gene>
<sequence length="342" mass="36558">MLKRLLSAAVFASLALANVTGAEAADPVTLRFSSFEPPQAFITSKILTPWAQKVTTESQGTLKIEMYPGGTLGRDPAAQLKLVLDGVADIAWIVPGYTPGRFDAATVVELPFVVPDAYTGSLALTRVFEKGLLKGGGFNDVKFLCVCANNPIFVNTTFPATKLEDLKGHNFRAAGPVSLNVVKSLGGVPIGGITGPALAENLTRGVIDATLNEWNALQTFRVLEVAKHQIILPLGSTSLMVIMNKAKYESLPPSARAALDKNSGEVFAKFFGAKFDENNSAVFETAKGDKKRTITVLNAQQQAPWKAAVQPAIEEWKKSTPDGDKLLKAFSDEVAAIQAVKK</sequence>
<dbReference type="InterPro" id="IPR018389">
    <property type="entry name" value="DctP_fam"/>
</dbReference>
<keyword evidence="4" id="KW-1185">Reference proteome</keyword>
<dbReference type="CDD" id="cd13665">
    <property type="entry name" value="PBP2_TRAP_Dctp3_4"/>
    <property type="match status" value="1"/>
</dbReference>
<dbReference type="Pfam" id="PF03480">
    <property type="entry name" value="DctP"/>
    <property type="match status" value="1"/>
</dbReference>
<organism evidence="3 4">
    <name type="scientific">Undibacter mobilis</name>
    <dbReference type="NCBI Taxonomy" id="2292256"/>
    <lineage>
        <taxon>Bacteria</taxon>
        <taxon>Pseudomonadati</taxon>
        <taxon>Pseudomonadota</taxon>
        <taxon>Alphaproteobacteria</taxon>
        <taxon>Hyphomicrobiales</taxon>
        <taxon>Nitrobacteraceae</taxon>
        <taxon>Undibacter</taxon>
    </lineage>
</organism>
<evidence type="ECO:0000313" key="3">
    <source>
        <dbReference type="EMBL" id="RDV04672.1"/>
    </source>
</evidence>
<evidence type="ECO:0000256" key="1">
    <source>
        <dbReference type="ARBA" id="ARBA00022729"/>
    </source>
</evidence>
<evidence type="ECO:0000313" key="4">
    <source>
        <dbReference type="Proteomes" id="UP000263993"/>
    </source>
</evidence>
<dbReference type="AlphaFoldDB" id="A0A371BAV3"/>
<accession>A0A371BAV3</accession>
<keyword evidence="1 2" id="KW-0732">Signal</keyword>
<dbReference type="PANTHER" id="PTHR33376">
    <property type="match status" value="1"/>
</dbReference>
<dbReference type="NCBIfam" id="NF037995">
    <property type="entry name" value="TRAP_S1"/>
    <property type="match status" value="1"/>
</dbReference>
<comment type="caution">
    <text evidence="3">The sequence shown here is derived from an EMBL/GenBank/DDBJ whole genome shotgun (WGS) entry which is preliminary data.</text>
</comment>